<keyword evidence="3" id="KW-1185">Reference proteome</keyword>
<evidence type="ECO:0000313" key="3">
    <source>
        <dbReference type="Proteomes" id="UP000008316"/>
    </source>
</evidence>
<sequence length="85" mass="9443">MKYQIFGRQIDSDEPMLLLMTGLGTVSSGKAVDPAEVQAFSLASTRRTVLALRERGIEGYVLFDNDPTRYAFTPEADFAYPAARH</sequence>
<geneLocation type="plasmid" evidence="2 3">
    <name>bgla_4p</name>
</geneLocation>
<name>F2LRU8_BURGS</name>
<reference evidence="1 3" key="1">
    <citation type="journal article" date="2011" name="J. Bacteriol.">
        <title>Complete genome sequence of Burkholderia gladioli BSR3.</title>
        <authorList>
            <person name="Seo Y.S."/>
            <person name="Lim J."/>
            <person name="Choi B.S."/>
            <person name="Kim H."/>
            <person name="Goo E."/>
            <person name="Lee B."/>
            <person name="Lim J.S."/>
            <person name="Choi I.Y."/>
            <person name="Moon J.S."/>
            <person name="Kim J."/>
            <person name="Hwang I."/>
        </authorList>
    </citation>
    <scope>NUCLEOTIDE SEQUENCE [LARGE SCALE GENOMIC DNA]</scope>
    <source>
        <strain evidence="3">BSR3</strain>
        <plasmid evidence="1">bgla_1p</plasmid>
        <plasmid evidence="2">bgla_4p</plasmid>
        <plasmid evidence="1">BSR3</plasmid>
    </source>
</reference>
<dbReference type="Proteomes" id="UP000008316">
    <property type="component" value="Plasmid bgla_4p"/>
</dbReference>
<geneLocation type="plasmid" evidence="1 3">
    <name>bgla_1p</name>
</geneLocation>
<evidence type="ECO:0000313" key="1">
    <source>
        <dbReference type="EMBL" id="AEA65592.1"/>
    </source>
</evidence>
<evidence type="ECO:0000313" key="2">
    <source>
        <dbReference type="EMBL" id="AEA65962.1"/>
    </source>
</evidence>
<proteinExistence type="predicted"/>
<dbReference type="Proteomes" id="UP000008316">
    <property type="component" value="Plasmid bgla_1p"/>
</dbReference>
<keyword evidence="1" id="KW-0614">Plasmid</keyword>
<dbReference type="HOGENOM" id="CLU_2510311_0_0_4"/>
<organism evidence="1 3">
    <name type="scientific">Burkholderia gladioli (strain BSR3)</name>
    <dbReference type="NCBI Taxonomy" id="999541"/>
    <lineage>
        <taxon>Bacteria</taxon>
        <taxon>Pseudomonadati</taxon>
        <taxon>Pseudomonadota</taxon>
        <taxon>Betaproteobacteria</taxon>
        <taxon>Burkholderiales</taxon>
        <taxon>Burkholderiaceae</taxon>
        <taxon>Burkholderia</taxon>
    </lineage>
</organism>
<dbReference type="KEGG" id="bgd:bgla_1p2020"/>
<reference evidence="1" key="2">
    <citation type="submission" date="2011-03" db="EMBL/GenBank/DDBJ databases">
        <authorList>
            <person name="Seo Y.-S."/>
            <person name="Lim J."/>
            <person name="Choi B.-S."/>
            <person name="Kim H."/>
            <person name="Goo E."/>
            <person name="Lee B."/>
            <person name="Lim J.-S."/>
            <person name="Choi I.-Y."/>
            <person name="Moon J.S."/>
            <person name="Kim J."/>
            <person name="Hwang I."/>
        </authorList>
    </citation>
    <scope>NUCLEOTIDE SEQUENCE</scope>
    <source>
        <strain evidence="1">BSR3</strain>
        <plasmid evidence="1">bgla_1p</plasmid>
        <plasmid evidence="2">bgla_4p</plasmid>
    </source>
</reference>
<dbReference type="AlphaFoldDB" id="F2LRU8"/>
<protein>
    <submittedName>
        <fullName evidence="1">Uncharacterized protein</fullName>
    </submittedName>
</protein>
<dbReference type="KEGG" id="bgd:bgla_4p1910"/>
<accession>F2LRU8</accession>
<dbReference type="EMBL" id="CP002601">
    <property type="protein sequence ID" value="AEA65592.1"/>
    <property type="molecule type" value="Genomic_DNA"/>
</dbReference>
<dbReference type="RefSeq" id="WP_013699964.1">
    <property type="nucleotide sequence ID" value="NC_015382.1"/>
</dbReference>
<gene>
    <name evidence="1" type="ordered locus">bgla_1p2020</name>
    <name evidence="2" type="ordered locus">bgla_4p1910</name>
</gene>
<dbReference type="EMBL" id="CP002604">
    <property type="protein sequence ID" value="AEA65962.1"/>
    <property type="molecule type" value="Genomic_DNA"/>
</dbReference>